<reference evidence="1 2" key="1">
    <citation type="submission" date="2024-01" db="EMBL/GenBank/DDBJ databases">
        <title>A draft genome for the cacao thread blight pathogen Marasmiellus scandens.</title>
        <authorList>
            <person name="Baruah I.K."/>
            <person name="Leung J."/>
            <person name="Bukari Y."/>
            <person name="Amoako-Attah I."/>
            <person name="Meinhardt L.W."/>
            <person name="Bailey B.A."/>
            <person name="Cohen S.P."/>
        </authorList>
    </citation>
    <scope>NUCLEOTIDE SEQUENCE [LARGE SCALE GENOMIC DNA]</scope>
    <source>
        <strain evidence="1 2">GH-19</strain>
    </source>
</reference>
<evidence type="ECO:0000313" key="1">
    <source>
        <dbReference type="EMBL" id="KAK7437033.1"/>
    </source>
</evidence>
<evidence type="ECO:0008006" key="3">
    <source>
        <dbReference type="Google" id="ProtNLM"/>
    </source>
</evidence>
<organism evidence="1 2">
    <name type="scientific">Marasmiellus scandens</name>
    <dbReference type="NCBI Taxonomy" id="2682957"/>
    <lineage>
        <taxon>Eukaryota</taxon>
        <taxon>Fungi</taxon>
        <taxon>Dikarya</taxon>
        <taxon>Basidiomycota</taxon>
        <taxon>Agaricomycotina</taxon>
        <taxon>Agaricomycetes</taxon>
        <taxon>Agaricomycetidae</taxon>
        <taxon>Agaricales</taxon>
        <taxon>Marasmiineae</taxon>
        <taxon>Omphalotaceae</taxon>
        <taxon>Marasmiellus</taxon>
    </lineage>
</organism>
<evidence type="ECO:0000313" key="2">
    <source>
        <dbReference type="Proteomes" id="UP001498398"/>
    </source>
</evidence>
<keyword evidence="2" id="KW-1185">Reference proteome</keyword>
<sequence>MPCDRSYSTGKWPAAPRSQIDEIRNGNSPMQYDGSYCTNAPQLHGYGANSLVKSHNETLADYDAPRQYIRLFDISDITIQSQKPSTQSWTVETAQMFTNIDWGTYANLAGPHISPLPPTSGVTSSPLNDISHPYSILPSPPEPLFRGSWGVDCIDETDGTSNSFVPFEMMDSVCPANHNPSSLHGGTVHVFRTHGDQEMMGYGLEGYNSVPKSVSSTRDANDSGAVEAINGVGVSAAIKIQKSNVATEEVRRVARNRRKYPDKMGPYVCKICGHDFTAAHNLKRELLASNQLLVNDL</sequence>
<dbReference type="Proteomes" id="UP001498398">
    <property type="component" value="Unassembled WGS sequence"/>
</dbReference>
<dbReference type="EMBL" id="JBANRG010000089">
    <property type="protein sequence ID" value="KAK7437033.1"/>
    <property type="molecule type" value="Genomic_DNA"/>
</dbReference>
<name>A0ABR1IN35_9AGAR</name>
<proteinExistence type="predicted"/>
<accession>A0ABR1IN35</accession>
<comment type="caution">
    <text evidence="1">The sequence shown here is derived from an EMBL/GenBank/DDBJ whole genome shotgun (WGS) entry which is preliminary data.</text>
</comment>
<gene>
    <name evidence="1" type="ORF">VKT23_018849</name>
</gene>
<protein>
    <recommendedName>
        <fullName evidence="3">C2H2-type domain-containing protein</fullName>
    </recommendedName>
</protein>